<dbReference type="Proteomes" id="UP000887159">
    <property type="component" value="Unassembled WGS sequence"/>
</dbReference>
<evidence type="ECO:0000313" key="3">
    <source>
        <dbReference type="Proteomes" id="UP000887159"/>
    </source>
</evidence>
<keyword evidence="1" id="KW-0812">Transmembrane</keyword>
<dbReference type="AlphaFoldDB" id="A0A8X6S711"/>
<keyword evidence="1" id="KW-0472">Membrane</keyword>
<name>A0A8X6S711_TRICX</name>
<keyword evidence="1" id="KW-1133">Transmembrane helix</keyword>
<keyword evidence="3" id="KW-1185">Reference proteome</keyword>
<accession>A0A8X6S711</accession>
<organism evidence="2 3">
    <name type="scientific">Trichonephila clavipes</name>
    <name type="common">Golden silk orbweaver</name>
    <name type="synonym">Nephila clavipes</name>
    <dbReference type="NCBI Taxonomy" id="2585209"/>
    <lineage>
        <taxon>Eukaryota</taxon>
        <taxon>Metazoa</taxon>
        <taxon>Ecdysozoa</taxon>
        <taxon>Arthropoda</taxon>
        <taxon>Chelicerata</taxon>
        <taxon>Arachnida</taxon>
        <taxon>Araneae</taxon>
        <taxon>Araneomorphae</taxon>
        <taxon>Entelegynae</taxon>
        <taxon>Araneoidea</taxon>
        <taxon>Nephilidae</taxon>
        <taxon>Trichonephila</taxon>
    </lineage>
</organism>
<proteinExistence type="predicted"/>
<evidence type="ECO:0000313" key="2">
    <source>
        <dbReference type="EMBL" id="GFY05845.1"/>
    </source>
</evidence>
<gene>
    <name evidence="2" type="ORF">TNCV_4405121</name>
</gene>
<sequence>MGALDWVVVPSCCKHALSKYLSWRAESYYNQIILGLTGLEYLWTASVLLIFFLDQQGQQNFANRTCMGHGRQQNVNDLEQQMGNSRQNITQEEIRNT</sequence>
<comment type="caution">
    <text evidence="2">The sequence shown here is derived from an EMBL/GenBank/DDBJ whole genome shotgun (WGS) entry which is preliminary data.</text>
</comment>
<dbReference type="EMBL" id="BMAU01021255">
    <property type="protein sequence ID" value="GFY05845.1"/>
    <property type="molecule type" value="Genomic_DNA"/>
</dbReference>
<evidence type="ECO:0000256" key="1">
    <source>
        <dbReference type="SAM" id="Phobius"/>
    </source>
</evidence>
<reference evidence="2" key="1">
    <citation type="submission" date="2020-08" db="EMBL/GenBank/DDBJ databases">
        <title>Multicomponent nature underlies the extraordinary mechanical properties of spider dragline silk.</title>
        <authorList>
            <person name="Kono N."/>
            <person name="Nakamura H."/>
            <person name="Mori M."/>
            <person name="Yoshida Y."/>
            <person name="Ohtoshi R."/>
            <person name="Malay A.D."/>
            <person name="Moran D.A.P."/>
            <person name="Tomita M."/>
            <person name="Numata K."/>
            <person name="Arakawa K."/>
        </authorList>
    </citation>
    <scope>NUCLEOTIDE SEQUENCE</scope>
</reference>
<feature type="transmembrane region" description="Helical" evidence="1">
    <location>
        <begin position="28"/>
        <end position="53"/>
    </location>
</feature>
<protein>
    <submittedName>
        <fullName evidence="2">Uncharacterized protein</fullName>
    </submittedName>
</protein>